<dbReference type="Pfam" id="PF03478">
    <property type="entry name" value="Beta-prop_KIB1-4"/>
    <property type="match status" value="2"/>
</dbReference>
<dbReference type="PANTHER" id="PTHR44259:SF37">
    <property type="entry name" value="DUF1618 DOMAIN-CONTAINING PROTEIN"/>
    <property type="match status" value="1"/>
</dbReference>
<dbReference type="AlphaFoldDB" id="A0A022RPB1"/>
<reference evidence="2 3" key="1">
    <citation type="journal article" date="2013" name="Proc. Natl. Acad. Sci. U.S.A.">
        <title>Fine-scale variation in meiotic recombination in Mimulus inferred from population shotgun sequencing.</title>
        <authorList>
            <person name="Hellsten U."/>
            <person name="Wright K.M."/>
            <person name="Jenkins J."/>
            <person name="Shu S."/>
            <person name="Yuan Y."/>
            <person name="Wessler S.R."/>
            <person name="Schmutz J."/>
            <person name="Willis J.H."/>
            <person name="Rokhsar D.S."/>
        </authorList>
    </citation>
    <scope>NUCLEOTIDE SEQUENCE [LARGE SCALE GENOMIC DNA]</scope>
    <source>
        <strain evidence="3">cv. DUN x IM62</strain>
    </source>
</reference>
<dbReference type="EMBL" id="KI630319">
    <property type="protein sequence ID" value="EYU41831.1"/>
    <property type="molecule type" value="Genomic_DNA"/>
</dbReference>
<evidence type="ECO:0000313" key="2">
    <source>
        <dbReference type="EMBL" id="EYU41831.1"/>
    </source>
</evidence>
<dbReference type="InterPro" id="IPR050942">
    <property type="entry name" value="F-box_BR-signaling"/>
</dbReference>
<dbReference type="PANTHER" id="PTHR44259">
    <property type="entry name" value="OS07G0183000 PROTEIN-RELATED"/>
    <property type="match status" value="1"/>
</dbReference>
<organism evidence="2 3">
    <name type="scientific">Erythranthe guttata</name>
    <name type="common">Yellow monkey flower</name>
    <name type="synonym">Mimulus guttatus</name>
    <dbReference type="NCBI Taxonomy" id="4155"/>
    <lineage>
        <taxon>Eukaryota</taxon>
        <taxon>Viridiplantae</taxon>
        <taxon>Streptophyta</taxon>
        <taxon>Embryophyta</taxon>
        <taxon>Tracheophyta</taxon>
        <taxon>Spermatophyta</taxon>
        <taxon>Magnoliopsida</taxon>
        <taxon>eudicotyledons</taxon>
        <taxon>Gunneridae</taxon>
        <taxon>Pentapetalae</taxon>
        <taxon>asterids</taxon>
        <taxon>lamiids</taxon>
        <taxon>Lamiales</taxon>
        <taxon>Phrymaceae</taxon>
        <taxon>Erythranthe</taxon>
    </lineage>
</organism>
<feature type="domain" description="KIB1-4 beta-propeller" evidence="1">
    <location>
        <begin position="255"/>
        <end position="371"/>
    </location>
</feature>
<sequence>MPSCSAGSPSLLFLPPSPNLFGGYGYGSRLRLIYRNRDAQFSIRINRKIDFRSSHGMNISPKSSPNIFAGGCVGIRTASISDESVPRLPPTTSPWLMLPPFFGEGGGGGGGDMVYNFYSLAENEVLSFAGDGKSELPLPYENAEFVGCSHGWIALFDNSNSDLFLFNPISGRHLKLPPINNYGCVTNTGWPSAGLAGAWTGLPSENIPPPPPKSEDEFDAWDLRDHRYPRRIPMDDVAVDYGQTFLASMDNHEAEIGYLRFLVVSDHSDELFLVRRFVMERVNSDDDSDDVPYKTIGFDVHRYCSKGRLFKYMDKGSLDGLAFFIGINHGFALCADDYIGLKPNSIYFTDTYSPPDRCGNTYGGHDIGIFSYEDGTVSPCYYPCDVGSIQRISPSPMWFTPNVPI</sequence>
<feature type="domain" description="KIB1-4 beta-propeller" evidence="1">
    <location>
        <begin position="135"/>
        <end position="181"/>
    </location>
</feature>
<name>A0A022RPB1_ERYGU</name>
<accession>A0A022RPB1</accession>
<gene>
    <name evidence="2" type="ORF">MIMGU_mgv1a024697mg</name>
</gene>
<keyword evidence="3" id="KW-1185">Reference proteome</keyword>
<protein>
    <recommendedName>
        <fullName evidence="1">KIB1-4 beta-propeller domain-containing protein</fullName>
    </recommendedName>
</protein>
<evidence type="ECO:0000313" key="3">
    <source>
        <dbReference type="Proteomes" id="UP000030748"/>
    </source>
</evidence>
<proteinExistence type="predicted"/>
<dbReference type="InterPro" id="IPR005174">
    <property type="entry name" value="KIB1-4_b-propeller"/>
</dbReference>
<evidence type="ECO:0000259" key="1">
    <source>
        <dbReference type="Pfam" id="PF03478"/>
    </source>
</evidence>
<dbReference type="Proteomes" id="UP000030748">
    <property type="component" value="Unassembled WGS sequence"/>
</dbReference>